<gene>
    <name evidence="3" type="ORF">EW093_00515</name>
</gene>
<keyword evidence="1" id="KW-0472">Membrane</keyword>
<feature type="domain" description="DZANK-type" evidence="2">
    <location>
        <begin position="6"/>
        <end position="52"/>
    </location>
</feature>
<dbReference type="Pfam" id="PF12773">
    <property type="entry name" value="DZR"/>
    <property type="match status" value="1"/>
</dbReference>
<proteinExistence type="predicted"/>
<reference evidence="3 4" key="1">
    <citation type="submission" date="2019-02" db="EMBL/GenBank/DDBJ databases">
        <authorList>
            <person name="Fomenkov A."/>
            <person name="Dubinina G."/>
            <person name="Grabovich M."/>
            <person name="Vincze T."/>
            <person name="Roberts R.J."/>
        </authorList>
    </citation>
    <scope>NUCLEOTIDE SEQUENCE [LARGE SCALE GENOMIC DNA]</scope>
    <source>
        <strain evidence="3 4">P</strain>
    </source>
</reference>
<keyword evidence="4" id="KW-1185">Reference proteome</keyword>
<evidence type="ECO:0000256" key="1">
    <source>
        <dbReference type="SAM" id="Phobius"/>
    </source>
</evidence>
<evidence type="ECO:0000313" key="3">
    <source>
        <dbReference type="EMBL" id="QEN03247.1"/>
    </source>
</evidence>
<dbReference type="KEGG" id="sper:EW093_00515"/>
<feature type="transmembrane region" description="Helical" evidence="1">
    <location>
        <begin position="64"/>
        <end position="84"/>
    </location>
</feature>
<dbReference type="Proteomes" id="UP000323824">
    <property type="component" value="Chromosome"/>
</dbReference>
<dbReference type="EMBL" id="CP035807">
    <property type="protein sequence ID" value="QEN03247.1"/>
    <property type="molecule type" value="Genomic_DNA"/>
</dbReference>
<name>A0A5C1Q798_9SPIO</name>
<protein>
    <recommendedName>
        <fullName evidence="2">DZANK-type domain-containing protein</fullName>
    </recommendedName>
</protein>
<dbReference type="InterPro" id="IPR025874">
    <property type="entry name" value="DZR"/>
</dbReference>
<evidence type="ECO:0000259" key="2">
    <source>
        <dbReference type="Pfam" id="PF12773"/>
    </source>
</evidence>
<sequence>MRTFYCQKCGAEVPLNQDYCSNCNSEFSSVLCPKCKFIGNSLDFEDGCPKCGYLKRVNKRKKRFTFRIFLSLFFTLIFTLIFLLSKF</sequence>
<evidence type="ECO:0000313" key="4">
    <source>
        <dbReference type="Proteomes" id="UP000323824"/>
    </source>
</evidence>
<organism evidence="3 4">
    <name type="scientific">Thiospirochaeta perfilievii</name>
    <dbReference type="NCBI Taxonomy" id="252967"/>
    <lineage>
        <taxon>Bacteria</taxon>
        <taxon>Pseudomonadati</taxon>
        <taxon>Spirochaetota</taxon>
        <taxon>Spirochaetia</taxon>
        <taxon>Spirochaetales</taxon>
        <taxon>Spirochaetaceae</taxon>
        <taxon>Thiospirochaeta</taxon>
    </lineage>
</organism>
<dbReference type="OrthoDB" id="350656at2"/>
<dbReference type="RefSeq" id="WP_149566507.1">
    <property type="nucleotide sequence ID" value="NZ_CP035807.1"/>
</dbReference>
<reference evidence="3 4" key="2">
    <citation type="submission" date="2019-09" db="EMBL/GenBank/DDBJ databases">
        <title>Complete Genome Sequence and Methylome Analysis of free living Spirochaetas.</title>
        <authorList>
            <person name="Leshcheva N."/>
            <person name="Mikheeva N."/>
        </authorList>
    </citation>
    <scope>NUCLEOTIDE SEQUENCE [LARGE SCALE GENOMIC DNA]</scope>
    <source>
        <strain evidence="3 4">P</strain>
    </source>
</reference>
<keyword evidence="1" id="KW-0812">Transmembrane</keyword>
<dbReference type="AlphaFoldDB" id="A0A5C1Q798"/>
<accession>A0A5C1Q798</accession>
<keyword evidence="1" id="KW-1133">Transmembrane helix</keyword>